<protein>
    <submittedName>
        <fullName evidence="2">Putative secreted protein</fullName>
    </submittedName>
</protein>
<accession>A0A6B0UG83</accession>
<evidence type="ECO:0000313" key="2">
    <source>
        <dbReference type="EMBL" id="MXU88770.1"/>
    </source>
</evidence>
<organism evidence="2">
    <name type="scientific">Ixodes ricinus</name>
    <name type="common">Common tick</name>
    <name type="synonym">Acarus ricinus</name>
    <dbReference type="NCBI Taxonomy" id="34613"/>
    <lineage>
        <taxon>Eukaryota</taxon>
        <taxon>Metazoa</taxon>
        <taxon>Ecdysozoa</taxon>
        <taxon>Arthropoda</taxon>
        <taxon>Chelicerata</taxon>
        <taxon>Arachnida</taxon>
        <taxon>Acari</taxon>
        <taxon>Parasitiformes</taxon>
        <taxon>Ixodida</taxon>
        <taxon>Ixodoidea</taxon>
        <taxon>Ixodidae</taxon>
        <taxon>Ixodinae</taxon>
        <taxon>Ixodes</taxon>
    </lineage>
</organism>
<sequence length="103" mass="11092">MGRLSLALLFFAGGVRGGSFFHCTTLILPLIQEQQSGRQSSIVLGMQASTCWGSKHLHGLGTTAHWSPPTFRSRRSLELQRRKGAPFSVGTLPSCLPGRLGNA</sequence>
<evidence type="ECO:0000256" key="1">
    <source>
        <dbReference type="SAM" id="SignalP"/>
    </source>
</evidence>
<dbReference type="AlphaFoldDB" id="A0A6B0UG83"/>
<feature type="signal peptide" evidence="1">
    <location>
        <begin position="1"/>
        <end position="17"/>
    </location>
</feature>
<proteinExistence type="predicted"/>
<keyword evidence="1" id="KW-0732">Signal</keyword>
<dbReference type="EMBL" id="GIFC01006687">
    <property type="protein sequence ID" value="MXU88770.1"/>
    <property type="molecule type" value="Transcribed_RNA"/>
</dbReference>
<name>A0A6B0UG83_IXORI</name>
<feature type="chain" id="PRO_5025508640" evidence="1">
    <location>
        <begin position="18"/>
        <end position="103"/>
    </location>
</feature>
<reference evidence="2" key="1">
    <citation type="submission" date="2019-12" db="EMBL/GenBank/DDBJ databases">
        <title>An insight into the sialome of adult female Ixodes ricinus ticks feeding for 6 days.</title>
        <authorList>
            <person name="Perner J."/>
            <person name="Ribeiro J.M.C."/>
        </authorList>
    </citation>
    <scope>NUCLEOTIDE SEQUENCE</scope>
    <source>
        <strain evidence="2">Semi-engorged</strain>
        <tissue evidence="2">Salivary glands</tissue>
    </source>
</reference>